<evidence type="ECO:0000313" key="4">
    <source>
        <dbReference type="Proteomes" id="UP001176961"/>
    </source>
</evidence>
<feature type="region of interest" description="Disordered" evidence="2">
    <location>
        <begin position="619"/>
        <end position="674"/>
    </location>
</feature>
<proteinExistence type="predicted"/>
<feature type="compositionally biased region" description="Polar residues" evidence="2">
    <location>
        <begin position="307"/>
        <end position="324"/>
    </location>
</feature>
<feature type="region of interest" description="Disordered" evidence="2">
    <location>
        <begin position="299"/>
        <end position="324"/>
    </location>
</feature>
<reference evidence="3" key="1">
    <citation type="submission" date="2023-07" db="EMBL/GenBank/DDBJ databases">
        <authorList>
            <consortium name="CYATHOMIX"/>
        </authorList>
    </citation>
    <scope>NUCLEOTIDE SEQUENCE</scope>
    <source>
        <strain evidence="3">N/A</strain>
    </source>
</reference>
<evidence type="ECO:0000256" key="2">
    <source>
        <dbReference type="SAM" id="MobiDB-lite"/>
    </source>
</evidence>
<sequence>MMELPFVDFDAHEQNADIASVKEFLLQARRVLCSESVSDEMKKNIFDVSMECIGNVKQYYKAKHKEVLLEKADAELNEKLHHVENELVAKEAAVKELRSLIEEKKLRIRMSQMNIERSRDRVKDLLRQRNELEEQNKLLKEQAERNNAAWTSSLRIACEQRDRLNRLMEQSPRIAKQNNERDAVNALAKRLEELQMEKAQLQETEGRLRKELELQTATPLRVFMVNFAKITLRTMEMQEKLKEAKKIYAELKAEEAEKRKKSGEFDVFDASFMSQDISMRKVPDIAPMEMPKKLPTLHEMAEDESATSESHNSSAVEPPRASSQDLISARTEAVKNYVEQQSESVASGFAGNMGDSDTGERDGEECLMLCSREPNSDSPEMDVEVISNDEQNCEMPVDAENMDETVDENEGAQNQEGGDDFSDDDSANVTMEEGNISVTMEEDVDKVAEVAGDRFVATQDAPTPSMEKARMSQESRSSQILTQEVGSQRMSQGSVCASQRSQPNTPVPQRQASEYNKVAANMQTPSSRKAKDTGKSTNELVGGESSPIQEDIPFSLSEDPEKDVFDPTAALNISANSNDPGADFLSLMETTNEKKAKSGRNRASPDGDFSFSIFGAAAEGGAASSGSGDGEFAFDFGNPTQDGDGADDGGFQFNFGASEEQGNDKDEGFNLFGF</sequence>
<evidence type="ECO:0000256" key="1">
    <source>
        <dbReference type="SAM" id="Coils"/>
    </source>
</evidence>
<feature type="coiled-coil region" evidence="1">
    <location>
        <begin position="174"/>
        <end position="261"/>
    </location>
</feature>
<feature type="coiled-coil region" evidence="1">
    <location>
        <begin position="80"/>
        <end position="149"/>
    </location>
</feature>
<name>A0AA36GKR1_CYLNA</name>
<dbReference type="AlphaFoldDB" id="A0AA36GKR1"/>
<feature type="compositionally biased region" description="Low complexity" evidence="2">
    <location>
        <begin position="619"/>
        <end position="637"/>
    </location>
</feature>
<comment type="caution">
    <text evidence="3">The sequence shown here is derived from an EMBL/GenBank/DDBJ whole genome shotgun (WGS) entry which is preliminary data.</text>
</comment>
<keyword evidence="4" id="KW-1185">Reference proteome</keyword>
<feature type="compositionally biased region" description="Acidic residues" evidence="2">
    <location>
        <begin position="417"/>
        <end position="426"/>
    </location>
</feature>
<keyword evidence="1" id="KW-0175">Coiled coil</keyword>
<evidence type="ECO:0000313" key="3">
    <source>
        <dbReference type="EMBL" id="CAJ0593757.1"/>
    </source>
</evidence>
<feature type="region of interest" description="Disordered" evidence="2">
    <location>
        <begin position="399"/>
        <end position="442"/>
    </location>
</feature>
<organism evidence="3 4">
    <name type="scientific">Cylicocyclus nassatus</name>
    <name type="common">Nematode worm</name>
    <dbReference type="NCBI Taxonomy" id="53992"/>
    <lineage>
        <taxon>Eukaryota</taxon>
        <taxon>Metazoa</taxon>
        <taxon>Ecdysozoa</taxon>
        <taxon>Nematoda</taxon>
        <taxon>Chromadorea</taxon>
        <taxon>Rhabditida</taxon>
        <taxon>Rhabditina</taxon>
        <taxon>Rhabditomorpha</taxon>
        <taxon>Strongyloidea</taxon>
        <taxon>Strongylidae</taxon>
        <taxon>Cylicocyclus</taxon>
    </lineage>
</organism>
<feature type="compositionally biased region" description="Acidic residues" evidence="2">
    <location>
        <begin position="400"/>
        <end position="410"/>
    </location>
</feature>
<accession>A0AA36GKR1</accession>
<dbReference type="Proteomes" id="UP001176961">
    <property type="component" value="Unassembled WGS sequence"/>
</dbReference>
<gene>
    <name evidence="3" type="ORF">CYNAS_LOCUS5740</name>
</gene>
<feature type="region of interest" description="Disordered" evidence="2">
    <location>
        <begin position="454"/>
        <end position="606"/>
    </location>
</feature>
<dbReference type="EMBL" id="CATQJL010000112">
    <property type="protein sequence ID" value="CAJ0593757.1"/>
    <property type="molecule type" value="Genomic_DNA"/>
</dbReference>
<protein>
    <submittedName>
        <fullName evidence="3">Uncharacterized protein</fullName>
    </submittedName>
</protein>
<feature type="compositionally biased region" description="Polar residues" evidence="2">
    <location>
        <begin position="474"/>
        <end position="514"/>
    </location>
</feature>